<evidence type="ECO:0000313" key="10">
    <source>
        <dbReference type="Proteomes" id="UP000654108"/>
    </source>
</evidence>
<dbReference type="EC" id="1.1.1.169" evidence="2"/>
<keyword evidence="4" id="KW-0566">Pantothenate biosynthesis</keyword>
<dbReference type="InterPro" id="IPR051402">
    <property type="entry name" value="KPR-Related"/>
</dbReference>
<dbReference type="Gene3D" id="3.40.50.720">
    <property type="entry name" value="NAD(P)-binding Rossmann-like Domain"/>
    <property type="match status" value="1"/>
</dbReference>
<feature type="domain" description="Ketopantoate reductase N-terminal" evidence="7">
    <location>
        <begin position="3"/>
        <end position="137"/>
    </location>
</feature>
<keyword evidence="10" id="KW-1185">Reference proteome</keyword>
<proteinExistence type="predicted"/>
<dbReference type="GO" id="GO:0008677">
    <property type="term" value="F:2-dehydropantoate 2-reductase activity"/>
    <property type="evidence" value="ECO:0007669"/>
    <property type="project" value="UniProtKB-EC"/>
</dbReference>
<dbReference type="RefSeq" id="WP_191776169.1">
    <property type="nucleotide sequence ID" value="NZ_JACYFU010000003.1"/>
</dbReference>
<evidence type="ECO:0000259" key="7">
    <source>
        <dbReference type="Pfam" id="PF02558"/>
    </source>
</evidence>
<name>A0A927ITC0_9HYPH</name>
<dbReference type="GO" id="GO:0015940">
    <property type="term" value="P:pantothenate biosynthetic process"/>
    <property type="evidence" value="ECO:0007669"/>
    <property type="project" value="UniProtKB-KW"/>
</dbReference>
<dbReference type="AlphaFoldDB" id="A0A927ITC0"/>
<comment type="caution">
    <text evidence="9">The sequence shown here is derived from an EMBL/GenBank/DDBJ whole genome shotgun (WGS) entry which is preliminary data.</text>
</comment>
<evidence type="ECO:0000256" key="3">
    <source>
        <dbReference type="ARBA" id="ARBA00019465"/>
    </source>
</evidence>
<reference evidence="9" key="1">
    <citation type="submission" date="2020-09" db="EMBL/GenBank/DDBJ databases">
        <title>Genome seq and assembly of Devosia sp.</title>
        <authorList>
            <person name="Chhetri G."/>
        </authorList>
    </citation>
    <scope>NUCLEOTIDE SEQUENCE</scope>
    <source>
        <strain evidence="9">PTR5</strain>
    </source>
</reference>
<comment type="pathway">
    <text evidence="1">Cofactor biosynthesis; (R)-pantothenate biosynthesis; (R)-pantoate from 3-methyl-2-oxobutanoate: step 2/2.</text>
</comment>
<dbReference type="InterPro" id="IPR013332">
    <property type="entry name" value="KPR_N"/>
</dbReference>
<protein>
    <recommendedName>
        <fullName evidence="3">2-dehydropantoate 2-reductase</fullName>
        <ecNumber evidence="2">1.1.1.169</ecNumber>
    </recommendedName>
    <alternativeName>
        <fullName evidence="5">Ketopantoate reductase</fullName>
    </alternativeName>
</protein>
<dbReference type="PANTHER" id="PTHR21708:SF26">
    <property type="entry name" value="2-DEHYDROPANTOATE 2-REDUCTASE"/>
    <property type="match status" value="1"/>
</dbReference>
<dbReference type="InterPro" id="IPR036291">
    <property type="entry name" value="NAD(P)-bd_dom_sf"/>
</dbReference>
<dbReference type="Pfam" id="PF08546">
    <property type="entry name" value="ApbA_C"/>
    <property type="match status" value="1"/>
</dbReference>
<dbReference type="InterPro" id="IPR013328">
    <property type="entry name" value="6PGD_dom2"/>
</dbReference>
<evidence type="ECO:0000256" key="2">
    <source>
        <dbReference type="ARBA" id="ARBA00013014"/>
    </source>
</evidence>
<comment type="catalytic activity">
    <reaction evidence="6">
        <text>(R)-pantoate + NADP(+) = 2-dehydropantoate + NADPH + H(+)</text>
        <dbReference type="Rhea" id="RHEA:16233"/>
        <dbReference type="ChEBI" id="CHEBI:11561"/>
        <dbReference type="ChEBI" id="CHEBI:15378"/>
        <dbReference type="ChEBI" id="CHEBI:15980"/>
        <dbReference type="ChEBI" id="CHEBI:57783"/>
        <dbReference type="ChEBI" id="CHEBI:58349"/>
        <dbReference type="EC" id="1.1.1.169"/>
    </reaction>
</comment>
<evidence type="ECO:0000259" key="8">
    <source>
        <dbReference type="Pfam" id="PF08546"/>
    </source>
</evidence>
<organism evidence="9 10">
    <name type="scientific">Devosia oryzisoli</name>
    <dbReference type="NCBI Taxonomy" id="2774138"/>
    <lineage>
        <taxon>Bacteria</taxon>
        <taxon>Pseudomonadati</taxon>
        <taxon>Pseudomonadota</taxon>
        <taxon>Alphaproteobacteria</taxon>
        <taxon>Hyphomicrobiales</taxon>
        <taxon>Devosiaceae</taxon>
        <taxon>Devosia</taxon>
    </lineage>
</organism>
<dbReference type="SUPFAM" id="SSF51735">
    <property type="entry name" value="NAD(P)-binding Rossmann-fold domains"/>
    <property type="match status" value="1"/>
</dbReference>
<dbReference type="SUPFAM" id="SSF48179">
    <property type="entry name" value="6-phosphogluconate dehydrogenase C-terminal domain-like"/>
    <property type="match status" value="1"/>
</dbReference>
<evidence type="ECO:0000313" key="9">
    <source>
        <dbReference type="EMBL" id="MBD8066394.1"/>
    </source>
</evidence>
<evidence type="ECO:0000256" key="4">
    <source>
        <dbReference type="ARBA" id="ARBA00022655"/>
    </source>
</evidence>
<dbReference type="Gene3D" id="1.10.1040.10">
    <property type="entry name" value="N-(1-d-carboxylethyl)-l-norvaline Dehydrogenase, domain 2"/>
    <property type="match status" value="1"/>
</dbReference>
<dbReference type="InterPro" id="IPR013752">
    <property type="entry name" value="KPA_reductase"/>
</dbReference>
<dbReference type="Proteomes" id="UP000654108">
    <property type="component" value="Unassembled WGS sequence"/>
</dbReference>
<sequence length="320" mass="34109">MRIVIYGVGAIGGTLAVKLARADTEVIGIARGAQFNAIAEKGLNLRTPAGDEHARFPVVRDPTEIAFAPTDLIFLTMKTQDTLAALCRLREAGVADQAIFCLQNGVANEEFALRLFSNVFGVMVVMPTTFIKPGEVVDFFSPKAGLLDVGRYGHGDDKAALAFKSVLDAAGFAAFVHNDIMPFKYAKLLMNLNNAVDAAFGEEAGLEPYLIALRQEAEAVYASAGIVVADLDWDGRKRIAQSLEVPGADRVGSSSAQSLARGASSIETDYLNGEIVRLGRLHGVPTPVNSYFMALAHRLVSTGARAGSGDLATLRRELPL</sequence>
<gene>
    <name evidence="9" type="ORF">IC608_13035</name>
</gene>
<feature type="domain" description="Ketopantoate reductase C-terminal" evidence="8">
    <location>
        <begin position="182"/>
        <end position="298"/>
    </location>
</feature>
<accession>A0A927ITC0</accession>
<dbReference type="PANTHER" id="PTHR21708">
    <property type="entry name" value="PROBABLE 2-DEHYDROPANTOATE 2-REDUCTASE"/>
    <property type="match status" value="1"/>
</dbReference>
<evidence type="ECO:0000256" key="5">
    <source>
        <dbReference type="ARBA" id="ARBA00032024"/>
    </source>
</evidence>
<evidence type="ECO:0000256" key="1">
    <source>
        <dbReference type="ARBA" id="ARBA00004994"/>
    </source>
</evidence>
<dbReference type="InterPro" id="IPR008927">
    <property type="entry name" value="6-PGluconate_DH-like_C_sf"/>
</dbReference>
<dbReference type="GO" id="GO:0005737">
    <property type="term" value="C:cytoplasm"/>
    <property type="evidence" value="ECO:0007669"/>
    <property type="project" value="TreeGrafter"/>
</dbReference>
<dbReference type="EMBL" id="JACYFU010000003">
    <property type="protein sequence ID" value="MBD8066394.1"/>
    <property type="molecule type" value="Genomic_DNA"/>
</dbReference>
<dbReference type="Pfam" id="PF02558">
    <property type="entry name" value="ApbA"/>
    <property type="match status" value="1"/>
</dbReference>
<evidence type="ECO:0000256" key="6">
    <source>
        <dbReference type="ARBA" id="ARBA00048793"/>
    </source>
</evidence>